<evidence type="ECO:0000256" key="16">
    <source>
        <dbReference type="ARBA" id="ARBA00026111"/>
    </source>
</evidence>
<keyword evidence="7" id="KW-0159">Chromosome partition</keyword>
<dbReference type="PANTHER" id="PTHR21547:SF0">
    <property type="entry name" value="CLUSTERIN-ASSOCIATED PROTEIN 1"/>
    <property type="match status" value="1"/>
</dbReference>
<evidence type="ECO:0000256" key="20">
    <source>
        <dbReference type="ARBA" id="ARBA00032908"/>
    </source>
</evidence>
<dbReference type="Pfam" id="PF00583">
    <property type="entry name" value="Acetyltransf_1"/>
    <property type="match status" value="1"/>
</dbReference>
<dbReference type="CDD" id="cd04301">
    <property type="entry name" value="NAT_SF"/>
    <property type="match status" value="1"/>
</dbReference>
<evidence type="ECO:0000256" key="7">
    <source>
        <dbReference type="ARBA" id="ARBA00022829"/>
    </source>
</evidence>
<keyword evidence="11" id="KW-0969">Cilium</keyword>
<evidence type="ECO:0000259" key="27">
    <source>
        <dbReference type="PROSITE" id="PS51186"/>
    </source>
</evidence>
<evidence type="ECO:0000256" key="3">
    <source>
        <dbReference type="ARBA" id="ARBA00008340"/>
    </source>
</evidence>
<feature type="domain" description="N-acetyltransferase" evidence="27">
    <location>
        <begin position="13"/>
        <end position="182"/>
    </location>
</feature>
<comment type="similarity">
    <text evidence="15">Belongs to the acetyltransferase family. NAA60 subfamily.</text>
</comment>
<evidence type="ECO:0000313" key="28">
    <source>
        <dbReference type="Ensembl" id="ENSRFEP00010025977.1"/>
    </source>
</evidence>
<keyword evidence="6" id="KW-0970">Cilium biogenesis/degradation</keyword>
<dbReference type="Pfam" id="PF10234">
    <property type="entry name" value="Cluap1"/>
    <property type="match status" value="1"/>
</dbReference>
<comment type="similarity">
    <text evidence="3">Belongs to the CLUAP1 family.</text>
</comment>
<dbReference type="Gene3D" id="3.40.630.30">
    <property type="match status" value="1"/>
</dbReference>
<keyword evidence="14" id="KW-0012">Acyltransferase</keyword>
<comment type="catalytic activity">
    <reaction evidence="24">
        <text>N-terminal L-methionyl-[transmembrane protein] + acetyl-CoA = N-terminal N(alpha)-acetyl-L-methionyl-[transmembrane protein] + CoA + H(+)</text>
        <dbReference type="Rhea" id="RHEA:50604"/>
        <dbReference type="Rhea" id="RHEA-COMP:12745"/>
        <dbReference type="Rhea" id="RHEA-COMP:12746"/>
        <dbReference type="ChEBI" id="CHEBI:15378"/>
        <dbReference type="ChEBI" id="CHEBI:57287"/>
        <dbReference type="ChEBI" id="CHEBI:57288"/>
        <dbReference type="ChEBI" id="CHEBI:64731"/>
        <dbReference type="ChEBI" id="CHEBI:133414"/>
        <dbReference type="EC" id="2.3.1.259"/>
    </reaction>
</comment>
<evidence type="ECO:0000256" key="4">
    <source>
        <dbReference type="ARBA" id="ARBA00013184"/>
    </source>
</evidence>
<keyword evidence="12" id="KW-0472">Membrane</keyword>
<evidence type="ECO:0000256" key="14">
    <source>
        <dbReference type="ARBA" id="ARBA00023315"/>
    </source>
</evidence>
<evidence type="ECO:0000256" key="11">
    <source>
        <dbReference type="ARBA" id="ARBA00023069"/>
    </source>
</evidence>
<dbReference type="GO" id="GO:0006325">
    <property type="term" value="P:chromatin organization"/>
    <property type="evidence" value="ECO:0007669"/>
    <property type="project" value="UniProtKB-KW"/>
</dbReference>
<keyword evidence="13" id="KW-0966">Cell projection</keyword>
<gene>
    <name evidence="28" type="primary">CLUAP1</name>
</gene>
<dbReference type="EC" id="2.3.1.259" evidence="16"/>
<dbReference type="GO" id="GO:0000139">
    <property type="term" value="C:Golgi membrane"/>
    <property type="evidence" value="ECO:0007669"/>
    <property type="project" value="UniProtKB-SubCell"/>
</dbReference>
<dbReference type="PANTHER" id="PTHR21547">
    <property type="entry name" value="CLUSTERIN ASSOCIATED PROTEIN 1"/>
    <property type="match status" value="1"/>
</dbReference>
<dbReference type="InterPro" id="IPR016181">
    <property type="entry name" value="Acyl_CoA_acyltransferase"/>
</dbReference>
<evidence type="ECO:0000256" key="13">
    <source>
        <dbReference type="ARBA" id="ARBA00023273"/>
    </source>
</evidence>
<dbReference type="InterPro" id="IPR019366">
    <property type="entry name" value="Clusterin-associated_protein-1"/>
</dbReference>
<dbReference type="GO" id="GO:0120518">
    <property type="term" value="F:protein N-terminal-methionine acetyltransferase activity"/>
    <property type="evidence" value="ECO:0007669"/>
    <property type="project" value="UniProtKB-EC"/>
</dbReference>
<dbReference type="GO" id="GO:0007059">
    <property type="term" value="P:chromosome segregation"/>
    <property type="evidence" value="ECO:0007669"/>
    <property type="project" value="UniProtKB-KW"/>
</dbReference>
<evidence type="ECO:0000256" key="23">
    <source>
        <dbReference type="ARBA" id="ARBA00048017"/>
    </source>
</evidence>
<feature type="compositionally biased region" description="Acidic residues" evidence="26">
    <location>
        <begin position="601"/>
        <end position="615"/>
    </location>
</feature>
<keyword evidence="10 25" id="KW-0175">Coiled coil</keyword>
<evidence type="ECO:0000256" key="22">
    <source>
        <dbReference type="ARBA" id="ARBA00047003"/>
    </source>
</evidence>
<comment type="function">
    <text evidence="21">N-alpha-acetyltransferase that specifically mediates the acetylation of N-terminal residues of the transmembrane proteins, with a strong preference for N-termini facing the cytosol. Displays N-terminal acetyltransferase activity towards a range of N-terminal sequences including those starting with Met-Lys, Met-Val, Met-Ala and Met-Met. Required for normal chromosomal segregation during anaphase. May also show histone acetyltransferase activity; such results are however unclear in vivo and would require additional experimental evidences.</text>
</comment>
<dbReference type="Ensembl" id="ENSRFET00010028229.1">
    <property type="protein sequence ID" value="ENSRFEP00010025977.1"/>
    <property type="gene ID" value="ENSRFEG00010017241.1"/>
</dbReference>
<reference evidence="28" key="2">
    <citation type="submission" date="2025-09" db="UniProtKB">
        <authorList>
            <consortium name="Ensembl"/>
        </authorList>
    </citation>
    <scope>IDENTIFICATION</scope>
</reference>
<dbReference type="PROSITE" id="PS51186">
    <property type="entry name" value="GNAT"/>
    <property type="match status" value="1"/>
</dbReference>
<comment type="subcellular location">
    <subcellularLocation>
        <location evidence="1">Cell projection</location>
        <location evidence="1">Cilium</location>
    </subcellularLocation>
    <subcellularLocation>
        <location evidence="2">Golgi apparatus membrane</location>
        <topology evidence="2">Peripheral membrane protein</topology>
        <orientation evidence="2">Cytoplasmic side</orientation>
    </subcellularLocation>
</comment>
<proteinExistence type="inferred from homology"/>
<comment type="subunit">
    <text evidence="22">Monomer and homodimer; monomer in presence of substrate and homodimer in its absence.</text>
</comment>
<dbReference type="GO" id="GO:0060271">
    <property type="term" value="P:cilium assembly"/>
    <property type="evidence" value="ECO:0007669"/>
    <property type="project" value="TreeGrafter"/>
</dbReference>
<dbReference type="GeneTree" id="ENSGT00390000008957"/>
<evidence type="ECO:0000256" key="15">
    <source>
        <dbReference type="ARBA" id="ARBA00025774"/>
    </source>
</evidence>
<evidence type="ECO:0000256" key="2">
    <source>
        <dbReference type="ARBA" id="ARBA00004255"/>
    </source>
</evidence>
<evidence type="ECO:0000256" key="5">
    <source>
        <dbReference type="ARBA" id="ARBA00022679"/>
    </source>
</evidence>
<evidence type="ECO:0000256" key="6">
    <source>
        <dbReference type="ARBA" id="ARBA00022794"/>
    </source>
</evidence>
<dbReference type="GO" id="GO:0030992">
    <property type="term" value="C:intraciliary transport particle B"/>
    <property type="evidence" value="ECO:0007669"/>
    <property type="project" value="TreeGrafter"/>
</dbReference>
<evidence type="ECO:0000313" key="29">
    <source>
        <dbReference type="Proteomes" id="UP000472240"/>
    </source>
</evidence>
<feature type="region of interest" description="Disordered" evidence="26">
    <location>
        <begin position="591"/>
        <end position="719"/>
    </location>
</feature>
<dbReference type="AlphaFoldDB" id="A0A671FJT5"/>
<evidence type="ECO:0000256" key="10">
    <source>
        <dbReference type="ARBA" id="ARBA00023054"/>
    </source>
</evidence>
<dbReference type="GO" id="GO:0005929">
    <property type="term" value="C:cilium"/>
    <property type="evidence" value="ECO:0007669"/>
    <property type="project" value="UniProtKB-SubCell"/>
</dbReference>
<evidence type="ECO:0000256" key="1">
    <source>
        <dbReference type="ARBA" id="ARBA00004138"/>
    </source>
</evidence>
<dbReference type="GO" id="GO:0005815">
    <property type="term" value="C:microtubule organizing center"/>
    <property type="evidence" value="ECO:0007669"/>
    <property type="project" value="TreeGrafter"/>
</dbReference>
<reference evidence="28" key="1">
    <citation type="submission" date="2025-08" db="UniProtKB">
        <authorList>
            <consortium name="Ensembl"/>
        </authorList>
    </citation>
    <scope>IDENTIFICATION</scope>
</reference>
<dbReference type="InterPro" id="IPR000182">
    <property type="entry name" value="GNAT_dom"/>
</dbReference>
<keyword evidence="9" id="KW-0333">Golgi apparatus</keyword>
<dbReference type="Proteomes" id="UP000472240">
    <property type="component" value="Unplaced"/>
</dbReference>
<sequence length="719" mass="82089">MTEVVPSSALSEVSLRLLCHDDIDTVKHLCGDWFPIEYPDSWYRDITSNKKFFSLAATYRGAIVGMIVAEIKSRTKIHKEDGDILASNFSVDTQVAYILSLGVVKEFRKHGIGSLLLETLKDHISTTAQDHCKAIYLHVLTTNNTAINFYENRDFKQHHYLPYYYSIRGVLKDGFTYVLYINGGHPPWTILDYIQHLGSALANLSPCSIPHRIYRQAHSLLCSFLPWSSISTKGGIEYSRTIGAGLLACLSCRPGATRAQKQSVVGRARLVSDRLFQPFFLLWKPLLHTLVWPPYFTEMMRALGYPRHISMENFRTPNFGLVSEVLLWLVKRYEPQTDIPSDVDTEQDRVFFIKAVAQFMATKAHIKLNTKKLYQADGYAVKELLKITSVLYNAMKTKGMEGSKIGEDDISKFKFDLGSKIADLKAARLLASEITSKGASLYDLLGKEVELRELRTEAIARPLEINETEKVMRIAIKDILAQVQKTKDLLNNVASDEANLEAKIEKRKLELERNRKRLQTLQSVRPAFMDEYEKIEEELQKQYDIYLEKFRNLAYLEQQLEDHHRMEQERFEEAENTLRLMQNKLKEEEKRLLKSGSNDGSDIDIQEEDESDSELEERQLSKPRTAVEVLMQGRPGKRIVGTMQGADSDDDMEAVPALLGKCKTSSSKKQEDSEDSEIGMEDDEEDDDDLEDESIALSPAKPSRRVQKPEPLDDSDNDF</sequence>
<accession>A0A671FJT5</accession>
<dbReference type="FunFam" id="3.40.630.30:FF:000028">
    <property type="entry name" value="N-alpha-acetyltransferase 60 isoform X1"/>
    <property type="match status" value="1"/>
</dbReference>
<evidence type="ECO:0000256" key="19">
    <source>
        <dbReference type="ARBA" id="ARBA00030719"/>
    </source>
</evidence>
<dbReference type="GO" id="GO:0061733">
    <property type="term" value="F:protein-lysine-acetyltransferase activity"/>
    <property type="evidence" value="ECO:0007669"/>
    <property type="project" value="UniProtKB-EC"/>
</dbReference>
<evidence type="ECO:0000256" key="25">
    <source>
        <dbReference type="SAM" id="Coils"/>
    </source>
</evidence>
<name>A0A671FJT5_RHIFE</name>
<evidence type="ECO:0000256" key="8">
    <source>
        <dbReference type="ARBA" id="ARBA00022853"/>
    </source>
</evidence>
<dbReference type="FunCoup" id="A0A671FJT5">
    <property type="interactions" value="3135"/>
</dbReference>
<evidence type="ECO:0000256" key="24">
    <source>
        <dbReference type="ARBA" id="ARBA00048848"/>
    </source>
</evidence>
<keyword evidence="5" id="KW-0808">Transferase</keyword>
<feature type="coiled-coil region" evidence="25">
    <location>
        <begin position="497"/>
        <end position="591"/>
    </location>
</feature>
<keyword evidence="8" id="KW-0156">Chromatin regulator</keyword>
<feature type="compositionally biased region" description="Acidic residues" evidence="26">
    <location>
        <begin position="672"/>
        <end position="694"/>
    </location>
</feature>
<evidence type="ECO:0000256" key="26">
    <source>
        <dbReference type="SAM" id="MobiDB-lite"/>
    </source>
</evidence>
<keyword evidence="29" id="KW-1185">Reference proteome</keyword>
<evidence type="ECO:0000256" key="17">
    <source>
        <dbReference type="ARBA" id="ARBA00026144"/>
    </source>
</evidence>
<dbReference type="InParanoid" id="A0A671FJT5"/>
<evidence type="ECO:0000256" key="12">
    <source>
        <dbReference type="ARBA" id="ARBA00023136"/>
    </source>
</evidence>
<organism evidence="28 29">
    <name type="scientific">Rhinolophus ferrumequinum</name>
    <name type="common">Greater horseshoe bat</name>
    <dbReference type="NCBI Taxonomy" id="59479"/>
    <lineage>
        <taxon>Eukaryota</taxon>
        <taxon>Metazoa</taxon>
        <taxon>Chordata</taxon>
        <taxon>Craniata</taxon>
        <taxon>Vertebrata</taxon>
        <taxon>Euteleostomi</taxon>
        <taxon>Mammalia</taxon>
        <taxon>Eutheria</taxon>
        <taxon>Laurasiatheria</taxon>
        <taxon>Chiroptera</taxon>
        <taxon>Yinpterochiroptera</taxon>
        <taxon>Rhinolophoidea</taxon>
        <taxon>Rhinolophidae</taxon>
        <taxon>Rhinolophinae</taxon>
        <taxon>Rhinolophus</taxon>
    </lineage>
</organism>
<evidence type="ECO:0000256" key="21">
    <source>
        <dbReference type="ARBA" id="ARBA00045375"/>
    </source>
</evidence>
<evidence type="ECO:0000256" key="9">
    <source>
        <dbReference type="ARBA" id="ARBA00023034"/>
    </source>
</evidence>
<protein>
    <recommendedName>
        <fullName evidence="17">N-alpha-acetyltransferase 60</fullName>
        <ecNumber evidence="16">2.3.1.259</ecNumber>
        <ecNumber evidence="4">2.3.1.48</ecNumber>
    </recommendedName>
    <alternativeName>
        <fullName evidence="19">Histone acetyltransferase type B protein 4</fullName>
    </alternativeName>
    <alternativeName>
        <fullName evidence="20">N-acetyltransferase 15</fullName>
    </alternativeName>
    <alternativeName>
        <fullName evidence="18">N-alpha-acetyltransferase F</fullName>
    </alternativeName>
</protein>
<dbReference type="EC" id="2.3.1.48" evidence="4"/>
<evidence type="ECO:0000256" key="18">
    <source>
        <dbReference type="ARBA" id="ARBA00030199"/>
    </source>
</evidence>
<dbReference type="SUPFAM" id="SSF55729">
    <property type="entry name" value="Acyl-CoA N-acyltransferases (Nat)"/>
    <property type="match status" value="1"/>
</dbReference>
<comment type="catalytic activity">
    <reaction evidence="23">
        <text>L-lysyl-[protein] + acetyl-CoA = N(6)-acetyl-L-lysyl-[protein] + CoA + H(+)</text>
        <dbReference type="Rhea" id="RHEA:45948"/>
        <dbReference type="Rhea" id="RHEA-COMP:9752"/>
        <dbReference type="Rhea" id="RHEA-COMP:10731"/>
        <dbReference type="ChEBI" id="CHEBI:15378"/>
        <dbReference type="ChEBI" id="CHEBI:29969"/>
        <dbReference type="ChEBI" id="CHEBI:57287"/>
        <dbReference type="ChEBI" id="CHEBI:57288"/>
        <dbReference type="ChEBI" id="CHEBI:61930"/>
        <dbReference type="EC" id="2.3.1.48"/>
    </reaction>
</comment>